<evidence type="ECO:0008006" key="11">
    <source>
        <dbReference type="Google" id="ProtNLM"/>
    </source>
</evidence>
<dbReference type="PANTHER" id="PTHR43310:SF4">
    <property type="entry name" value="AFR304WP"/>
    <property type="match status" value="1"/>
</dbReference>
<feature type="domain" description="STAS" evidence="8">
    <location>
        <begin position="649"/>
        <end position="760"/>
    </location>
</feature>
<keyword evidence="3 6" id="KW-1133">Transmembrane helix</keyword>
<dbReference type="SMART" id="SM00100">
    <property type="entry name" value="cNMP"/>
    <property type="match status" value="1"/>
</dbReference>
<evidence type="ECO:0000259" key="7">
    <source>
        <dbReference type="PROSITE" id="PS50042"/>
    </source>
</evidence>
<dbReference type="Proteomes" id="UP000310689">
    <property type="component" value="Unassembled WGS sequence"/>
</dbReference>
<feature type="transmembrane region" description="Helical" evidence="6">
    <location>
        <begin position="493"/>
        <end position="513"/>
    </location>
</feature>
<dbReference type="InterPro" id="IPR052706">
    <property type="entry name" value="Membrane-Transporter-like"/>
</dbReference>
<dbReference type="InterPro" id="IPR002645">
    <property type="entry name" value="STAS_dom"/>
</dbReference>
<dbReference type="EMBL" id="SPOI01000188">
    <property type="protein sequence ID" value="TIB33218.1"/>
    <property type="molecule type" value="Genomic_DNA"/>
</dbReference>
<feature type="transmembrane region" description="Helical" evidence="6">
    <location>
        <begin position="452"/>
        <end position="473"/>
    </location>
</feature>
<dbReference type="Pfam" id="PF00916">
    <property type="entry name" value="Sulfate_transp"/>
    <property type="match status" value="1"/>
</dbReference>
<feature type="compositionally biased region" description="Acidic residues" evidence="5">
    <location>
        <begin position="866"/>
        <end position="875"/>
    </location>
</feature>
<comment type="subcellular location">
    <subcellularLocation>
        <location evidence="1">Membrane</location>
        <topology evidence="1">Multi-pass membrane protein</topology>
    </subcellularLocation>
</comment>
<comment type="caution">
    <text evidence="9">The sequence shown here is derived from an EMBL/GenBank/DDBJ whole genome shotgun (WGS) entry which is preliminary data.</text>
</comment>
<proteinExistence type="predicted"/>
<keyword evidence="4 6" id="KW-0472">Membrane</keyword>
<evidence type="ECO:0000259" key="8">
    <source>
        <dbReference type="PROSITE" id="PS50801"/>
    </source>
</evidence>
<feature type="compositionally biased region" description="Polar residues" evidence="5">
    <location>
        <begin position="126"/>
        <end position="135"/>
    </location>
</feature>
<feature type="region of interest" description="Disordered" evidence="5">
    <location>
        <begin position="122"/>
        <end position="164"/>
    </location>
</feature>
<dbReference type="SUPFAM" id="SSF52091">
    <property type="entry name" value="SpoIIaa-like"/>
    <property type="match status" value="1"/>
</dbReference>
<dbReference type="AlphaFoldDB" id="A0A4T0ITC2"/>
<dbReference type="InterPro" id="IPR000595">
    <property type="entry name" value="cNMP-bd_dom"/>
</dbReference>
<dbReference type="Pfam" id="PF01740">
    <property type="entry name" value="STAS"/>
    <property type="match status" value="1"/>
</dbReference>
<evidence type="ECO:0000256" key="5">
    <source>
        <dbReference type="SAM" id="MobiDB-lite"/>
    </source>
</evidence>
<dbReference type="SUPFAM" id="SSF51206">
    <property type="entry name" value="cAMP-binding domain-like"/>
    <property type="match status" value="1"/>
</dbReference>
<evidence type="ECO:0000256" key="2">
    <source>
        <dbReference type="ARBA" id="ARBA00022692"/>
    </source>
</evidence>
<feature type="compositionally biased region" description="Acidic residues" evidence="5">
    <location>
        <begin position="83"/>
        <end position="92"/>
    </location>
</feature>
<dbReference type="InterPro" id="IPR014710">
    <property type="entry name" value="RmlC-like_jellyroll"/>
</dbReference>
<accession>A0A4T0ITC2</accession>
<dbReference type="PROSITE" id="PS50042">
    <property type="entry name" value="CNMP_BINDING_3"/>
    <property type="match status" value="1"/>
</dbReference>
<feature type="region of interest" description="Disordered" evidence="5">
    <location>
        <begin position="80"/>
        <end position="106"/>
    </location>
</feature>
<dbReference type="CDD" id="cd07042">
    <property type="entry name" value="STAS_SulP_like_sulfate_transporter"/>
    <property type="match status" value="1"/>
</dbReference>
<evidence type="ECO:0000256" key="4">
    <source>
        <dbReference type="ARBA" id="ARBA00023136"/>
    </source>
</evidence>
<dbReference type="PROSITE" id="PS50801">
    <property type="entry name" value="STAS"/>
    <property type="match status" value="1"/>
</dbReference>
<feature type="transmembrane region" description="Helical" evidence="6">
    <location>
        <begin position="578"/>
        <end position="609"/>
    </location>
</feature>
<feature type="transmembrane region" description="Helical" evidence="6">
    <location>
        <begin position="362"/>
        <end position="380"/>
    </location>
</feature>
<feature type="transmembrane region" description="Helical" evidence="6">
    <location>
        <begin position="276"/>
        <end position="298"/>
    </location>
</feature>
<dbReference type="InterPro" id="IPR011547">
    <property type="entry name" value="SLC26A/SulP_dom"/>
</dbReference>
<protein>
    <recommendedName>
        <fullName evidence="11">Sulfate transporter family protein</fullName>
    </recommendedName>
</protein>
<dbReference type="Gene3D" id="2.60.120.10">
    <property type="entry name" value="Jelly Rolls"/>
    <property type="match status" value="1"/>
</dbReference>
<name>A0A4T0ITC2_WALIC</name>
<evidence type="ECO:0000313" key="10">
    <source>
        <dbReference type="Proteomes" id="UP000310689"/>
    </source>
</evidence>
<organism evidence="9 10">
    <name type="scientific">Wallemia ichthyophaga</name>
    <dbReference type="NCBI Taxonomy" id="245174"/>
    <lineage>
        <taxon>Eukaryota</taxon>
        <taxon>Fungi</taxon>
        <taxon>Dikarya</taxon>
        <taxon>Basidiomycota</taxon>
        <taxon>Wallemiomycotina</taxon>
        <taxon>Wallemiomycetes</taxon>
        <taxon>Wallemiales</taxon>
        <taxon>Wallemiaceae</taxon>
        <taxon>Wallemia</taxon>
    </lineage>
</organism>
<keyword evidence="2 6" id="KW-0812">Transmembrane</keyword>
<dbReference type="PANTHER" id="PTHR43310">
    <property type="entry name" value="SULFATE TRANSPORTER YBAR-RELATED"/>
    <property type="match status" value="1"/>
</dbReference>
<dbReference type="Pfam" id="PF00027">
    <property type="entry name" value="cNMP_binding"/>
    <property type="match status" value="1"/>
</dbReference>
<gene>
    <name evidence="9" type="ORF">E3P86_03017</name>
</gene>
<dbReference type="Gene3D" id="3.30.750.24">
    <property type="entry name" value="STAS domain"/>
    <property type="match status" value="1"/>
</dbReference>
<evidence type="ECO:0000256" key="1">
    <source>
        <dbReference type="ARBA" id="ARBA00004141"/>
    </source>
</evidence>
<feature type="region of interest" description="Disordered" evidence="5">
    <location>
        <begin position="841"/>
        <end position="884"/>
    </location>
</feature>
<feature type="domain" description="Cyclic nucleotide-binding" evidence="7">
    <location>
        <begin position="895"/>
        <end position="1015"/>
    </location>
</feature>
<evidence type="ECO:0000256" key="3">
    <source>
        <dbReference type="ARBA" id="ARBA00022989"/>
    </source>
</evidence>
<reference evidence="9 10" key="1">
    <citation type="submission" date="2019-03" db="EMBL/GenBank/DDBJ databases">
        <title>Sequencing 23 genomes of Wallemia ichthyophaga.</title>
        <authorList>
            <person name="Gostincar C."/>
        </authorList>
    </citation>
    <scope>NUCLEOTIDE SEQUENCE [LARGE SCALE GENOMIC DNA]</scope>
    <source>
        <strain evidence="9 10">EXF-6200</strain>
    </source>
</reference>
<evidence type="ECO:0000313" key="9">
    <source>
        <dbReference type="EMBL" id="TIB33218.1"/>
    </source>
</evidence>
<evidence type="ECO:0000256" key="6">
    <source>
        <dbReference type="SAM" id="Phobius"/>
    </source>
</evidence>
<feature type="transmembrane region" description="Helical" evidence="6">
    <location>
        <begin position="387"/>
        <end position="407"/>
    </location>
</feature>
<dbReference type="InterPro" id="IPR018490">
    <property type="entry name" value="cNMP-bd_dom_sf"/>
</dbReference>
<sequence>MASYSSVRRTRNSFISNNDEECVGLFIGIAPAHPTHHRSQDFSVGPENRAKTAHLANLAMSENESGSHDEFDFSFEHENPIDERDDEDDNVHDDENPLDNSLDVIGEARRDSDKHLDLASIRHRNSQNPQSTSHIEVTPPTPPNDSTPLLYHHPDHISNRNSQSKLSKPRLILNSLKYSAKSVSEVIPATMLGLMLNILDGVSYGMIAFPPGRTFTSFGGDGVSMFLVTCIVSQLVFSSGGSVFSGGNGSMIIETVPFFHILVDIIEKSTSNKHEIISTTMVTFALSSLLVGLTFFLLGKMRLGAFIGFFPRHILVGSIGGVGVFLLETGLEITAGLNNEGFTYSWSTISFLFTNLRVFSQWFPALCLAVVLRILTYFFSNPLITPVFLIFVPIIFYIVVLSAHIPLDKLRQLNWIFDVGDGANAPFYRFYSYFDFKAVSWKGILETLPTQLALVFFSVLHVPLNVPALSVSLDVDNVDLDKELVAHGYSNTLAGLLGTFPNYLVYSNSVLFYRTGGGSKLSGYMLTLATVGIALVGPGAISFIPVMAVGTLIFVLGIDLVKEAVWDTFGKVNKLEYFTMWAIIISMTLFDFVFGVIIGIILACLFFVVQNARRRPVRAVFNGQSLKSTVRRHAIQRSFLHRVGKQTQVMRLQGFLFFGTISVVEEMTREMLDAAQWDKNPLRFLILDLRLVSGVDFSAAESFVRIARLLVARHVTLVLCGIESPESNIGIALRSVGCWSDMEEFRLEVAKDLNDALEYVENSYLRGLYSHPASHKKYQTLALTGGVEFPKKHNNKMAFRISESMSTSPRKNLIQDAANFTEDAHQGHVHTQNLALNCSPLEEEEEVDGGQTPRVGSISKNLNVFDSEEESEGESEDNHQKHPQPLSLIIGTFKTYTDAHIDFYRQLAPYFTPVDLKAGDILWRQNEEPNGYYLIERGILRATYMFDGHSSPVDETMLTGTVAGEISGISGSKRNCTVVAETDARLWNLSHLSLQRLERNRGEVQREMVRILLKIGYDEVVSLTSYLAAGLA</sequence>
<feature type="transmembrane region" description="Helical" evidence="6">
    <location>
        <begin position="305"/>
        <end position="327"/>
    </location>
</feature>
<dbReference type="GO" id="GO:0016020">
    <property type="term" value="C:membrane"/>
    <property type="evidence" value="ECO:0007669"/>
    <property type="project" value="UniProtKB-SubCell"/>
</dbReference>
<feature type="transmembrane region" description="Helical" evidence="6">
    <location>
        <begin position="525"/>
        <end position="558"/>
    </location>
</feature>
<dbReference type="CDD" id="cd00038">
    <property type="entry name" value="CAP_ED"/>
    <property type="match status" value="1"/>
</dbReference>
<dbReference type="InterPro" id="IPR036513">
    <property type="entry name" value="STAS_dom_sf"/>
</dbReference>